<evidence type="ECO:0000256" key="2">
    <source>
        <dbReference type="PIRNR" id="PIRNR001365"/>
    </source>
</evidence>
<evidence type="ECO:0000313" key="4">
    <source>
        <dbReference type="Proteomes" id="UP000807309"/>
    </source>
</evidence>
<comment type="caution">
    <text evidence="3">The sequence shown here is derived from an EMBL/GenBank/DDBJ whole genome shotgun (WGS) entry which is preliminary data.</text>
</comment>
<dbReference type="Pfam" id="PF00701">
    <property type="entry name" value="DHDPS"/>
    <property type="match status" value="1"/>
</dbReference>
<proteinExistence type="inferred from homology"/>
<dbReference type="CDD" id="cd00408">
    <property type="entry name" value="DHDPS-like"/>
    <property type="match status" value="1"/>
</dbReference>
<dbReference type="SMART" id="SM01130">
    <property type="entry name" value="DHDPS"/>
    <property type="match status" value="1"/>
</dbReference>
<dbReference type="SUPFAM" id="SSF51569">
    <property type="entry name" value="Aldolase"/>
    <property type="match status" value="1"/>
</dbReference>
<dbReference type="Proteomes" id="UP000807309">
    <property type="component" value="Unassembled WGS sequence"/>
</dbReference>
<keyword evidence="4" id="KW-1185">Reference proteome</keyword>
<accession>A0ABS0CEL0</accession>
<name>A0ABS0CEL0_9NOCA</name>
<sequence length="337" mass="35676">MAHNAISGIVARMVTPFAADFGVDADMMRMLVNRMINAGVDAIMPLGDSGESEYLGRTEWRQATAICLEHINGRVPCIVDVSDVTTAGAVERARFAERLNATAIMVKPVSCWRLSANELRLHFATIAEFVGLPMMIGNDPAATGADMPPEFLADLAADIPTVTMVEESSGLIGRIGRIGELSGGAVSVFNGSDLHVLHAATAGAAGWTTAAVGLLPEQIVRVWQLMNAGHVLAAAELFDDLAPLLAVIDEKGAPATVKSGLRVFGLDVGDPRLPQLPLDRDTSIELAELIGNAQTSPPRPPHDHAMTHHARHRFGIRACECSTGGFCNDGPVLDGHD</sequence>
<dbReference type="PANTHER" id="PTHR42849">
    <property type="entry name" value="N-ACETYLNEURAMINATE LYASE"/>
    <property type="match status" value="1"/>
</dbReference>
<protein>
    <submittedName>
        <fullName evidence="3">Dihydrodipicolinate synthase family protein</fullName>
    </submittedName>
</protein>
<dbReference type="PRINTS" id="PR00146">
    <property type="entry name" value="DHPICSNTHASE"/>
</dbReference>
<dbReference type="PANTHER" id="PTHR42849:SF1">
    <property type="entry name" value="N-ACETYLNEURAMINATE LYASE"/>
    <property type="match status" value="1"/>
</dbReference>
<keyword evidence="1 2" id="KW-0456">Lyase</keyword>
<dbReference type="InterPro" id="IPR002220">
    <property type="entry name" value="DapA-like"/>
</dbReference>
<gene>
    <name evidence="3" type="ORF">IU470_27225</name>
</gene>
<evidence type="ECO:0000313" key="3">
    <source>
        <dbReference type="EMBL" id="MBF6228780.1"/>
    </source>
</evidence>
<dbReference type="PIRSF" id="PIRSF001365">
    <property type="entry name" value="DHDPS"/>
    <property type="match status" value="1"/>
</dbReference>
<organism evidence="3 4">
    <name type="scientific">Nocardia abscessus</name>
    <dbReference type="NCBI Taxonomy" id="120957"/>
    <lineage>
        <taxon>Bacteria</taxon>
        <taxon>Bacillati</taxon>
        <taxon>Actinomycetota</taxon>
        <taxon>Actinomycetes</taxon>
        <taxon>Mycobacteriales</taxon>
        <taxon>Nocardiaceae</taxon>
        <taxon>Nocardia</taxon>
    </lineage>
</organism>
<dbReference type="Gene3D" id="3.20.20.70">
    <property type="entry name" value="Aldolase class I"/>
    <property type="match status" value="1"/>
</dbReference>
<dbReference type="InterPro" id="IPR013785">
    <property type="entry name" value="Aldolase_TIM"/>
</dbReference>
<comment type="similarity">
    <text evidence="2">Belongs to the DapA family.</text>
</comment>
<reference evidence="3 4" key="1">
    <citation type="submission" date="2020-10" db="EMBL/GenBank/DDBJ databases">
        <title>Identification of Nocardia species via Next-generation sequencing and recognition of intraspecies genetic diversity.</title>
        <authorList>
            <person name="Li P."/>
            <person name="Li P."/>
            <person name="Lu B."/>
        </authorList>
    </citation>
    <scope>NUCLEOTIDE SEQUENCE [LARGE SCALE GENOMIC DNA]</scope>
    <source>
        <strain evidence="3 4">N-11</strain>
    </source>
</reference>
<evidence type="ECO:0000256" key="1">
    <source>
        <dbReference type="ARBA" id="ARBA00023239"/>
    </source>
</evidence>
<dbReference type="EMBL" id="JADLRE010000025">
    <property type="protein sequence ID" value="MBF6228780.1"/>
    <property type="molecule type" value="Genomic_DNA"/>
</dbReference>